<sequence>MYFISLLLCETTFLFVVLEERDNRILMLLPHLLKPINIKKRKRSGTWKPSKLEVAEGFIIHVKAIGELNNELEAKRAKLAGFGLTLQPTPVFVGELNNITAVYVIMPQCYACFNNFPWVNALFLHFKIKHKLHTNSIYRCREQNCARDFCNLNSFKKHLKFKHSSIINSNVAPASKMHNTPASKTHNSALNSNEVSEMVNDGQSNIPFNLSKINIDNCKKLLELQALQFISKLYNSSTLPRSPVHVIEATTELLSGNFVISLKESVLNTLLNKSYDKEDIDKLGQLFEMFQNPFHNLSSEYLRLKAFEKTKSLIQPIQYVIDTKYDTKDQLYKNIDVTAQFIPLSIVFKKFFEMPNTFDIVTKYVDTLKAEPNNITNIMQTSFWQNIQQKYEEKVVFPIYMYYDDYETGNPLGSHSGVHKLGAVYISIGCLPLQYSGLLENIFLALLFHLSDHKEFGTEATFKILIDELLFLETEGIQVNTPNHGNVTIYFVLTLILGDNLGLHSVMGFFESFNSRYFCRFCKVDKTSTHSLIIENKMLPRTLNNYNEDVLSKNLSISGIRKECIFNCLPNFHVVINPSIDVMHDIYEGVCQYDMLHILKYFIFIAKLFFINTLNSRLKLFTYKPEMGNRPPLLSMDFQNKNKLSMSASEVICFVRIFSLVIGDLIPENDEVWKFYLSLRNIIDIVSSKNITSSDICRLECLISEHHHLYITLFNDTLKPKHRHLIHYPSIIQKVGPPANISSMRFESKHRESKLTANITCCRKNITRSLSLKHQLKFCLRLMASKGFDDDIITGPGESNSFSDIVENETFPSSLPEGFSEGYTLKWIQMNGIKYSSNSSLTIIVGSHYLMPVFGIIKKIIINKHSQICILYTVLQTLHFDEHYHAYEVKESKVIKHIEAKQLMSSPCLAFLCRMASGKLYVSSRRAI</sequence>
<dbReference type="AlphaFoldDB" id="A0A8K0G0X3"/>
<dbReference type="InterPro" id="IPR013087">
    <property type="entry name" value="Znf_C2H2_type"/>
</dbReference>
<evidence type="ECO:0000313" key="4">
    <source>
        <dbReference type="Proteomes" id="UP000801492"/>
    </source>
</evidence>
<dbReference type="PROSITE" id="PS00028">
    <property type="entry name" value="ZINC_FINGER_C2H2_1"/>
    <property type="match status" value="1"/>
</dbReference>
<dbReference type="GO" id="GO:0008270">
    <property type="term" value="F:zinc ion binding"/>
    <property type="evidence" value="ECO:0007669"/>
    <property type="project" value="UniProtKB-KW"/>
</dbReference>
<dbReference type="SMART" id="SM00355">
    <property type="entry name" value="ZnF_C2H2"/>
    <property type="match status" value="2"/>
</dbReference>
<evidence type="ECO:0000313" key="3">
    <source>
        <dbReference type="EMBL" id="KAF2882001.1"/>
    </source>
</evidence>
<dbReference type="EMBL" id="VTPC01090663">
    <property type="protein sequence ID" value="KAF2882001.1"/>
    <property type="molecule type" value="Genomic_DNA"/>
</dbReference>
<organism evidence="3 4">
    <name type="scientific">Ignelater luminosus</name>
    <name type="common">Cucubano</name>
    <name type="synonym">Pyrophorus luminosus</name>
    <dbReference type="NCBI Taxonomy" id="2038154"/>
    <lineage>
        <taxon>Eukaryota</taxon>
        <taxon>Metazoa</taxon>
        <taxon>Ecdysozoa</taxon>
        <taxon>Arthropoda</taxon>
        <taxon>Hexapoda</taxon>
        <taxon>Insecta</taxon>
        <taxon>Pterygota</taxon>
        <taxon>Neoptera</taxon>
        <taxon>Endopterygota</taxon>
        <taxon>Coleoptera</taxon>
        <taxon>Polyphaga</taxon>
        <taxon>Elateriformia</taxon>
        <taxon>Elateroidea</taxon>
        <taxon>Elateridae</taxon>
        <taxon>Agrypninae</taxon>
        <taxon>Pyrophorini</taxon>
        <taxon>Ignelater</taxon>
    </lineage>
</organism>
<keyword evidence="1" id="KW-0862">Zinc</keyword>
<reference evidence="3" key="1">
    <citation type="submission" date="2019-08" db="EMBL/GenBank/DDBJ databases">
        <title>The genome of the North American firefly Photinus pyralis.</title>
        <authorList>
            <consortium name="Photinus pyralis genome working group"/>
            <person name="Fallon T.R."/>
            <person name="Sander Lower S.E."/>
            <person name="Weng J.-K."/>
        </authorList>
    </citation>
    <scope>NUCLEOTIDE SEQUENCE</scope>
    <source>
        <strain evidence="3">TRF0915ILg1</strain>
        <tissue evidence="3">Whole body</tissue>
    </source>
</reference>
<dbReference type="PROSITE" id="PS50157">
    <property type="entry name" value="ZINC_FINGER_C2H2_2"/>
    <property type="match status" value="1"/>
</dbReference>
<dbReference type="PANTHER" id="PTHR31912:SF34">
    <property type="entry name" value="NOTOCHORD-RELATED PROTEIN"/>
    <property type="match status" value="1"/>
</dbReference>
<proteinExistence type="predicted"/>
<gene>
    <name evidence="3" type="ORF">ILUMI_24182</name>
</gene>
<keyword evidence="4" id="KW-1185">Reference proteome</keyword>
<keyword evidence="1" id="KW-0479">Metal-binding</keyword>
<comment type="caution">
    <text evidence="3">The sequence shown here is derived from an EMBL/GenBank/DDBJ whole genome shotgun (WGS) entry which is preliminary data.</text>
</comment>
<keyword evidence="1" id="KW-0863">Zinc-finger</keyword>
<feature type="domain" description="C2H2-type" evidence="2">
    <location>
        <begin position="138"/>
        <end position="164"/>
    </location>
</feature>
<name>A0A8K0G0X3_IGNLU</name>
<dbReference type="PANTHER" id="PTHR31912">
    <property type="entry name" value="IP13529P"/>
    <property type="match status" value="1"/>
</dbReference>
<dbReference type="Proteomes" id="UP000801492">
    <property type="component" value="Unassembled WGS sequence"/>
</dbReference>
<evidence type="ECO:0000256" key="1">
    <source>
        <dbReference type="PROSITE-ProRule" id="PRU00042"/>
    </source>
</evidence>
<dbReference type="OrthoDB" id="6724855at2759"/>
<evidence type="ECO:0000259" key="2">
    <source>
        <dbReference type="PROSITE" id="PS50157"/>
    </source>
</evidence>
<protein>
    <recommendedName>
        <fullName evidence="2">C2H2-type domain-containing protein</fullName>
    </recommendedName>
</protein>
<accession>A0A8K0G0X3</accession>